<evidence type="ECO:0000256" key="2">
    <source>
        <dbReference type="RuleBase" id="RU362080"/>
    </source>
</evidence>
<evidence type="ECO:0000256" key="1">
    <source>
        <dbReference type="ARBA" id="ARBA00009981"/>
    </source>
</evidence>
<dbReference type="Proteomes" id="UP001156882">
    <property type="component" value="Unassembled WGS sequence"/>
</dbReference>
<evidence type="ECO:0000313" key="3">
    <source>
        <dbReference type="EMBL" id="GLS22496.1"/>
    </source>
</evidence>
<sequence length="93" mass="10518">MLYVCVRGFIVKSYTTSDLSRKSGDIIADALRMPVTITQRSKPRLVLLSIEDYQRLTSAAQTRFAGTLDAMPDELFEGFKSAVEAYEHERDEP</sequence>
<proteinExistence type="inferred from homology"/>
<dbReference type="NCBIfam" id="TIGR01552">
    <property type="entry name" value="phd_fam"/>
    <property type="match status" value="1"/>
</dbReference>
<keyword evidence="4" id="KW-1185">Reference proteome</keyword>
<reference evidence="4" key="1">
    <citation type="journal article" date="2019" name="Int. J. Syst. Evol. Microbiol.">
        <title>The Global Catalogue of Microorganisms (GCM) 10K type strain sequencing project: providing services to taxonomists for standard genome sequencing and annotation.</title>
        <authorList>
            <consortium name="The Broad Institute Genomics Platform"/>
            <consortium name="The Broad Institute Genome Sequencing Center for Infectious Disease"/>
            <person name="Wu L."/>
            <person name="Ma J."/>
        </authorList>
    </citation>
    <scope>NUCLEOTIDE SEQUENCE [LARGE SCALE GENOMIC DNA]</scope>
    <source>
        <strain evidence="4">NBRC 101365</strain>
    </source>
</reference>
<dbReference type="InterPro" id="IPR036165">
    <property type="entry name" value="YefM-like_sf"/>
</dbReference>
<accession>A0ABQ6CQ68</accession>
<name>A0ABQ6CQ68_9HYPH</name>
<organism evidence="3 4">
    <name type="scientific">Labrys miyagiensis</name>
    <dbReference type="NCBI Taxonomy" id="346912"/>
    <lineage>
        <taxon>Bacteria</taxon>
        <taxon>Pseudomonadati</taxon>
        <taxon>Pseudomonadota</taxon>
        <taxon>Alphaproteobacteria</taxon>
        <taxon>Hyphomicrobiales</taxon>
        <taxon>Xanthobacteraceae</taxon>
        <taxon>Labrys</taxon>
    </lineage>
</organism>
<protein>
    <recommendedName>
        <fullName evidence="2">Antitoxin</fullName>
    </recommendedName>
</protein>
<gene>
    <name evidence="3" type="ORF">GCM10007874_55140</name>
</gene>
<dbReference type="Pfam" id="PF02604">
    <property type="entry name" value="PhdYeFM_antitox"/>
    <property type="match status" value="1"/>
</dbReference>
<dbReference type="SUPFAM" id="SSF143120">
    <property type="entry name" value="YefM-like"/>
    <property type="match status" value="1"/>
</dbReference>
<evidence type="ECO:0000313" key="4">
    <source>
        <dbReference type="Proteomes" id="UP001156882"/>
    </source>
</evidence>
<comment type="similarity">
    <text evidence="1 2">Belongs to the phD/YefM antitoxin family.</text>
</comment>
<dbReference type="EMBL" id="BSPC01000063">
    <property type="protein sequence ID" value="GLS22496.1"/>
    <property type="molecule type" value="Genomic_DNA"/>
</dbReference>
<comment type="function">
    <text evidence="2">Antitoxin component of a type II toxin-antitoxin (TA) system.</text>
</comment>
<dbReference type="InterPro" id="IPR006442">
    <property type="entry name" value="Antitoxin_Phd/YefM"/>
</dbReference>
<dbReference type="Gene3D" id="3.40.1620.10">
    <property type="entry name" value="YefM-like domain"/>
    <property type="match status" value="1"/>
</dbReference>
<comment type="caution">
    <text evidence="3">The sequence shown here is derived from an EMBL/GenBank/DDBJ whole genome shotgun (WGS) entry which is preliminary data.</text>
</comment>